<evidence type="ECO:0000313" key="9">
    <source>
        <dbReference type="EMBL" id="CEG01615.1"/>
    </source>
</evidence>
<evidence type="ECO:0000256" key="4">
    <source>
        <dbReference type="PROSITE-ProRule" id="PRU00283"/>
    </source>
</evidence>
<keyword evidence="2 4" id="KW-0067">ATP-binding</keyword>
<reference evidence="10" key="1">
    <citation type="journal article" date="2006" name="Proc. Natl. Acad. Sci. U.S.A.">
        <title>Genome analysis of the smallest free-living eukaryote Ostreococcus tauri unveils many unique features.</title>
        <authorList>
            <person name="Derelle E."/>
            <person name="Ferraz C."/>
            <person name="Rombauts S."/>
            <person name="Rouze P."/>
            <person name="Worden A.Z."/>
            <person name="Robbens S."/>
            <person name="Partensky F."/>
            <person name="Degroeve S."/>
            <person name="Echeynie S."/>
            <person name="Cooke R."/>
            <person name="Saeys Y."/>
            <person name="Wuyts J."/>
            <person name="Jabbari K."/>
            <person name="Bowler C."/>
            <person name="Panaud O."/>
            <person name="Piegu B."/>
            <person name="Ball S.G."/>
            <person name="Ral J.-P."/>
            <person name="Bouget F.-Y."/>
            <person name="Piganeau G."/>
            <person name="De Baets B."/>
            <person name="Picard A."/>
            <person name="Delseny M."/>
            <person name="Demaille J."/>
            <person name="Van de Peer Y."/>
            <person name="Moreau H."/>
        </authorList>
    </citation>
    <scope>NUCLEOTIDE SEQUENCE [LARGE SCALE GENOMIC DNA]</scope>
    <source>
        <strain evidence="10">OTTH 0595 / CCAP 157/2 / RCC745</strain>
    </source>
</reference>
<dbReference type="SUPFAM" id="SSF52540">
    <property type="entry name" value="P-loop containing nucleoside triphosphate hydrolases"/>
    <property type="match status" value="1"/>
</dbReference>
<dbReference type="KEGG" id="ota:OT_ostta08g03970"/>
<evidence type="ECO:0000256" key="2">
    <source>
        <dbReference type="ARBA" id="ARBA00022840"/>
    </source>
</evidence>
<evidence type="ECO:0000256" key="6">
    <source>
        <dbReference type="SAM" id="Coils"/>
    </source>
</evidence>
<keyword evidence="10" id="KW-1185">Reference proteome</keyword>
<dbReference type="PROSITE" id="PS00411">
    <property type="entry name" value="KINESIN_MOTOR_1"/>
    <property type="match status" value="1"/>
</dbReference>
<gene>
    <name evidence="9" type="ORF">OT_ostta08g03970</name>
</gene>
<dbReference type="InterPro" id="IPR027640">
    <property type="entry name" value="Kinesin-like_fam"/>
</dbReference>
<dbReference type="GO" id="GO:0007018">
    <property type="term" value="P:microtubule-based movement"/>
    <property type="evidence" value="ECO:0007669"/>
    <property type="project" value="InterPro"/>
</dbReference>
<reference evidence="9 10" key="2">
    <citation type="journal article" date="2014" name="BMC Genomics">
        <title>An improved genome of the model marine alga Ostreococcus tauri unfolds by assessing Illumina de novo assemblies.</title>
        <authorList>
            <person name="Blanc-Mathieu R."/>
            <person name="Verhelst B."/>
            <person name="Derelle E."/>
            <person name="Rombauts S."/>
            <person name="Bouget F.Y."/>
            <person name="Carre I."/>
            <person name="Chateau A."/>
            <person name="Eyre-Walker A."/>
            <person name="Grimsley N."/>
            <person name="Moreau H."/>
            <person name="Piegu B."/>
            <person name="Rivals E."/>
            <person name="Schackwitz W."/>
            <person name="Van de Peer Y."/>
            <person name="Piganeau G."/>
        </authorList>
    </citation>
    <scope>NUCLEOTIDE SEQUENCE [LARGE SCALE GENOMIC DNA]</scope>
    <source>
        <strain evidence="10">OTTH 0595 / CCAP 157/2 / RCC745</strain>
    </source>
</reference>
<dbReference type="PRINTS" id="PR00380">
    <property type="entry name" value="KINESINHEAVY"/>
</dbReference>
<dbReference type="InterPro" id="IPR036961">
    <property type="entry name" value="Kinesin_motor_dom_sf"/>
</dbReference>
<evidence type="ECO:0000256" key="3">
    <source>
        <dbReference type="ARBA" id="ARBA00023175"/>
    </source>
</evidence>
<dbReference type="InParanoid" id="A0A090MD41"/>
<dbReference type="CDD" id="cd00106">
    <property type="entry name" value="KISc"/>
    <property type="match status" value="1"/>
</dbReference>
<dbReference type="PANTHER" id="PTHR47968:SF67">
    <property type="entry name" value="KINESIN MOTOR DOMAIN-CONTAINING PROTEIN"/>
    <property type="match status" value="1"/>
</dbReference>
<dbReference type="Gene3D" id="3.40.850.10">
    <property type="entry name" value="Kinesin motor domain"/>
    <property type="match status" value="1"/>
</dbReference>
<evidence type="ECO:0000256" key="5">
    <source>
        <dbReference type="RuleBase" id="RU000394"/>
    </source>
</evidence>
<dbReference type="GO" id="GO:0003777">
    <property type="term" value="F:microtubule motor activity"/>
    <property type="evidence" value="ECO:0007669"/>
    <property type="project" value="InterPro"/>
</dbReference>
<dbReference type="STRING" id="70448.A0A090MD41"/>
<dbReference type="AlphaFoldDB" id="A0A090MD41"/>
<dbReference type="InterPro" id="IPR027417">
    <property type="entry name" value="P-loop_NTPase"/>
</dbReference>
<dbReference type="GO" id="GO:0008017">
    <property type="term" value="F:microtubule binding"/>
    <property type="evidence" value="ECO:0007669"/>
    <property type="project" value="InterPro"/>
</dbReference>
<accession>A0A090MD41</accession>
<keyword evidence="5" id="KW-0493">Microtubule</keyword>
<dbReference type="GO" id="GO:0005524">
    <property type="term" value="F:ATP binding"/>
    <property type="evidence" value="ECO:0007669"/>
    <property type="project" value="UniProtKB-UniRule"/>
</dbReference>
<dbReference type="RefSeq" id="XP_003080955.2">
    <property type="nucleotide sequence ID" value="XM_003080907.2"/>
</dbReference>
<dbReference type="SMART" id="SM00129">
    <property type="entry name" value="KISc"/>
    <property type="match status" value="1"/>
</dbReference>
<dbReference type="InterPro" id="IPR019821">
    <property type="entry name" value="Kinesin_motor_CS"/>
</dbReference>
<dbReference type="Pfam" id="PF00225">
    <property type="entry name" value="Kinesin"/>
    <property type="match status" value="1"/>
</dbReference>
<feature type="domain" description="Kinesin motor" evidence="8">
    <location>
        <begin position="15"/>
        <end position="383"/>
    </location>
</feature>
<dbReference type="EMBL" id="CAID01000008">
    <property type="protein sequence ID" value="CEG01615.1"/>
    <property type="molecule type" value="Genomic_DNA"/>
</dbReference>
<feature type="coiled-coil region" evidence="6">
    <location>
        <begin position="392"/>
        <end position="419"/>
    </location>
</feature>
<evidence type="ECO:0000256" key="1">
    <source>
        <dbReference type="ARBA" id="ARBA00022741"/>
    </source>
</evidence>
<dbReference type="PANTHER" id="PTHR47968">
    <property type="entry name" value="CENTROMERE PROTEIN E"/>
    <property type="match status" value="1"/>
</dbReference>
<comment type="caution">
    <text evidence="9">The sequence shown here is derived from an EMBL/GenBank/DDBJ whole genome shotgun (WGS) entry which is preliminary data.</text>
</comment>
<protein>
    <recommendedName>
        <fullName evidence="5">Kinesin-like protein</fullName>
    </recommendedName>
</protein>
<proteinExistence type="inferred from homology"/>
<name>A0A090MD41_OSTTA</name>
<keyword evidence="3 4" id="KW-0505">Motor protein</keyword>
<organism evidence="9 10">
    <name type="scientific">Ostreococcus tauri</name>
    <name type="common">Marine green alga</name>
    <dbReference type="NCBI Taxonomy" id="70448"/>
    <lineage>
        <taxon>Eukaryota</taxon>
        <taxon>Viridiplantae</taxon>
        <taxon>Chlorophyta</taxon>
        <taxon>Mamiellophyceae</taxon>
        <taxon>Mamiellales</taxon>
        <taxon>Bathycoccaceae</taxon>
        <taxon>Ostreococcus</taxon>
    </lineage>
</organism>
<keyword evidence="1 4" id="KW-0547">Nucleotide-binding</keyword>
<evidence type="ECO:0000313" key="10">
    <source>
        <dbReference type="Proteomes" id="UP000009170"/>
    </source>
</evidence>
<comment type="similarity">
    <text evidence="4 5">Belongs to the TRAFAC class myosin-kinesin ATPase superfamily. Kinesin family.</text>
</comment>
<feature type="binding site" evidence="4">
    <location>
        <begin position="117"/>
        <end position="124"/>
    </location>
    <ligand>
        <name>ATP</name>
        <dbReference type="ChEBI" id="CHEBI:30616"/>
    </ligand>
</feature>
<dbReference type="GeneID" id="9831534"/>
<dbReference type="GO" id="GO:0016787">
    <property type="term" value="F:hydrolase activity"/>
    <property type="evidence" value="ECO:0007669"/>
    <property type="project" value="UniProtKB-KW"/>
</dbReference>
<dbReference type="InterPro" id="IPR001752">
    <property type="entry name" value="Kinesin_motor_dom"/>
</dbReference>
<dbReference type="PROSITE" id="PS50067">
    <property type="entry name" value="KINESIN_MOTOR_2"/>
    <property type="match status" value="1"/>
</dbReference>
<keyword evidence="9" id="KW-0378">Hydrolase</keyword>
<evidence type="ECO:0000259" key="8">
    <source>
        <dbReference type="PROSITE" id="PS50067"/>
    </source>
</evidence>
<dbReference type="OrthoDB" id="3176171at2759"/>
<feature type="region of interest" description="Disordered" evidence="7">
    <location>
        <begin position="1"/>
        <end position="43"/>
    </location>
</feature>
<keyword evidence="6" id="KW-0175">Coiled coil</keyword>
<dbReference type="Proteomes" id="UP000009170">
    <property type="component" value="Unassembled WGS sequence"/>
</dbReference>
<dbReference type="GO" id="GO:0005874">
    <property type="term" value="C:microtubule"/>
    <property type="evidence" value="ECO:0007669"/>
    <property type="project" value="UniProtKB-KW"/>
</dbReference>
<evidence type="ECO:0000256" key="7">
    <source>
        <dbReference type="SAM" id="MobiDB-lite"/>
    </source>
</evidence>
<sequence length="658" mass="73480">MSEPSTSIPSEHRARVRTYLRLRPTRERASGSSIRALDEDEKNAVGEEDESAFRVVECLERATRRSATQRGVDAKHRFAFDGVFDESASQSSVFEEVGREVVEAATLGYNATLFAYGQTGSGKTYTLTGGTTTYEDRGIVPRALSMIFRTIEKIGTEEDAKFTVEVSYVEIYMEQGYDLLATTLDERQSAARGYARASEIPLPKIRLMEDEQGCMHVIDLSTHVVTSEAEALDLLFIGDTNRAVAETPLNMASSRSHCIFTVIITRRSRVADTLRRAKLNLVDLAGSERVHKSMVDGTTLQEAKYINVSLHFLEQVIVALQERSETGDESIHVPYRNSLMTMLLRDSLGGNCQTVMIATASADAGAFDESVSTCRFAQRVRKISNEVFINEELDVEMLIARLKEENKRLRVELALLRNSDSNEDAALELKLSAETVETLRASVRKYIDEDDYVLDCGSSLAKIRVVQEMLRDMCRSAERAGPRENDRTQITVDDVACAVVASTPDQTSTTQPKRTTDEAAFRLFCRDVSRVAPELEAKSDELKALTLDAKTIAREMNAIKSKVNVDLGVLDALRIARVVDAIADPSERELELERACDSERDRHATLRTRLDALKSKTFQLKDEIVALKTSCAREYSRFCSRFPRVGASRRASRRRVGV</sequence>